<evidence type="ECO:0000313" key="3">
    <source>
        <dbReference type="Proteomes" id="UP000346198"/>
    </source>
</evidence>
<keyword evidence="3" id="KW-1185">Reference proteome</keyword>
<feature type="region of interest" description="Disordered" evidence="1">
    <location>
        <begin position="163"/>
        <end position="182"/>
    </location>
</feature>
<evidence type="ECO:0000256" key="1">
    <source>
        <dbReference type="SAM" id="MobiDB-lite"/>
    </source>
</evidence>
<name>A0A6C2UPE5_9BACT</name>
<dbReference type="AlphaFoldDB" id="A0A6C2UPE5"/>
<gene>
    <name evidence="2" type="ORF">SCARR_03258</name>
</gene>
<evidence type="ECO:0000313" key="2">
    <source>
        <dbReference type="EMBL" id="VGO21187.1"/>
    </source>
</evidence>
<accession>A0A6C2UPE5</accession>
<sequence>MPSQRKGCPVEQAEVMGGIAVSDAAFVFLEAGVVEPLVGAVSDVPAAAFEIEHLFRRQPGATGEQVDDQVVDGFGIFALISALREHRRGFCVGESDLPGCGRVDHASILGALLCKLTGGGNFVGFFFNGLGAEPAAGFPAKGAHELEPARPAPRLAQIPELSGYGGVGGEELAGDFLKPRFQ</sequence>
<dbReference type="RefSeq" id="WP_136062672.1">
    <property type="nucleotide sequence ID" value="NZ_CAAHFH010000002.1"/>
</dbReference>
<dbReference type="Proteomes" id="UP000346198">
    <property type="component" value="Unassembled WGS sequence"/>
</dbReference>
<proteinExistence type="predicted"/>
<protein>
    <submittedName>
        <fullName evidence="2">Uncharacterized protein</fullName>
    </submittedName>
</protein>
<organism evidence="2 3">
    <name type="scientific">Pontiella sulfatireligans</name>
    <dbReference type="NCBI Taxonomy" id="2750658"/>
    <lineage>
        <taxon>Bacteria</taxon>
        <taxon>Pseudomonadati</taxon>
        <taxon>Kiritimatiellota</taxon>
        <taxon>Kiritimatiellia</taxon>
        <taxon>Kiritimatiellales</taxon>
        <taxon>Pontiellaceae</taxon>
        <taxon>Pontiella</taxon>
    </lineage>
</organism>
<reference evidence="2 3" key="1">
    <citation type="submission" date="2019-04" db="EMBL/GenBank/DDBJ databases">
        <authorList>
            <person name="Van Vliet M D."/>
        </authorList>
    </citation>
    <scope>NUCLEOTIDE SEQUENCE [LARGE SCALE GENOMIC DNA]</scope>
    <source>
        <strain evidence="2 3">F21</strain>
    </source>
</reference>
<dbReference type="EMBL" id="CAAHFH010000002">
    <property type="protein sequence ID" value="VGO21187.1"/>
    <property type="molecule type" value="Genomic_DNA"/>
</dbReference>